<dbReference type="InterPro" id="IPR045515">
    <property type="entry name" value="DUF6440"/>
</dbReference>
<keyword evidence="3" id="KW-1185">Reference proteome</keyword>
<dbReference type="Proteomes" id="UP000315279">
    <property type="component" value="Segment"/>
</dbReference>
<evidence type="ECO:0000259" key="1">
    <source>
        <dbReference type="Pfam" id="PF20037"/>
    </source>
</evidence>
<evidence type="ECO:0000313" key="3">
    <source>
        <dbReference type="Proteomes" id="UP000315279"/>
    </source>
</evidence>
<dbReference type="PROSITE" id="PS51257">
    <property type="entry name" value="PROKAR_LIPOPROTEIN"/>
    <property type="match status" value="1"/>
</dbReference>
<protein>
    <recommendedName>
        <fullName evidence="1">DUF6440 domain-containing protein</fullName>
    </recommendedName>
</protein>
<proteinExistence type="predicted"/>
<dbReference type="EMBL" id="MN027503">
    <property type="protein sequence ID" value="QDB71600.1"/>
    <property type="molecule type" value="Genomic_DNA"/>
</dbReference>
<dbReference type="Pfam" id="PF20037">
    <property type="entry name" value="DUF6440"/>
    <property type="match status" value="1"/>
</dbReference>
<feature type="domain" description="DUF6440" evidence="1">
    <location>
        <begin position="35"/>
        <end position="72"/>
    </location>
</feature>
<reference evidence="2 3" key="1">
    <citation type="submission" date="2019-06" db="EMBL/GenBank/DDBJ databases">
        <authorList>
            <person name="Wandro S."/>
        </authorList>
    </citation>
    <scope>NUCLEOTIDE SEQUENCE [LARGE SCALE GENOMIC DNA]</scope>
</reference>
<sequence>MKKLLLLLPLLFLGACDVSSVANEDTIKSTNTDSRDIAVYTDPETKVQYLVFHGDRAGGMTVRLHPDGTPVVAEKGETVK</sequence>
<evidence type="ECO:0000313" key="2">
    <source>
        <dbReference type="EMBL" id="QDB71600.1"/>
    </source>
</evidence>
<accession>A0A4Y5TSK0</accession>
<name>A0A4Y5TSK0_9CAUD</name>
<organism evidence="2 3">
    <name type="scientific">Enterococcus phage vB_OCPT_Ben</name>
    <dbReference type="NCBI Taxonomy" id="2587819"/>
    <lineage>
        <taxon>Viruses</taxon>
        <taxon>Duplodnaviria</taxon>
        <taxon>Heunggongvirae</taxon>
        <taxon>Uroviricota</taxon>
        <taxon>Caudoviricetes</taxon>
        <taxon>Herelleviridae</taxon>
        <taxon>Brockvirinae</taxon>
        <taxon>Schiekvirus</taxon>
        <taxon>Schiekvirus ben</taxon>
    </lineage>
</organism>